<feature type="region of interest" description="Disordered" evidence="1">
    <location>
        <begin position="548"/>
        <end position="567"/>
    </location>
</feature>
<feature type="compositionally biased region" description="Polar residues" evidence="1">
    <location>
        <begin position="344"/>
        <end position="353"/>
    </location>
</feature>
<evidence type="ECO:0000256" key="1">
    <source>
        <dbReference type="SAM" id="MobiDB-lite"/>
    </source>
</evidence>
<feature type="compositionally biased region" description="Polar residues" evidence="1">
    <location>
        <begin position="160"/>
        <end position="203"/>
    </location>
</feature>
<dbReference type="GeneID" id="96902301"/>
<feature type="compositionally biased region" description="Polar residues" evidence="1">
    <location>
        <begin position="425"/>
        <end position="434"/>
    </location>
</feature>
<dbReference type="HOGENOM" id="CLU_520799_0_0_1"/>
<dbReference type="Proteomes" id="UP000001640">
    <property type="component" value="Chromosome 2"/>
</dbReference>
<dbReference type="OMA" id="HHHNLEN"/>
<feature type="region of interest" description="Disordered" evidence="1">
    <location>
        <begin position="224"/>
        <end position="252"/>
    </location>
</feature>
<gene>
    <name evidence="2" type="primary">NCAS0B06600</name>
    <name evidence="2" type="ordered locus">NCAS_0B06600</name>
</gene>
<dbReference type="EMBL" id="HE576753">
    <property type="protein sequence ID" value="CCC68744.1"/>
    <property type="molecule type" value="Genomic_DNA"/>
</dbReference>
<dbReference type="eggNOG" id="ENOG502S4KQ">
    <property type="taxonomic scope" value="Eukaryota"/>
</dbReference>
<feature type="compositionally biased region" description="Low complexity" evidence="1">
    <location>
        <begin position="492"/>
        <end position="502"/>
    </location>
</feature>
<protein>
    <submittedName>
        <fullName evidence="2">Uncharacterized protein</fullName>
    </submittedName>
</protein>
<evidence type="ECO:0000313" key="3">
    <source>
        <dbReference type="Proteomes" id="UP000001640"/>
    </source>
</evidence>
<dbReference type="KEGG" id="ncs:NCAS_0B06600"/>
<reference key="2">
    <citation type="submission" date="2011-08" db="EMBL/GenBank/DDBJ databases">
        <title>Genome sequence of Naumovozyma castellii.</title>
        <authorList>
            <person name="Gordon J.L."/>
            <person name="Armisen D."/>
            <person name="Proux-Wera E."/>
            <person name="OhEigeartaigh S.S."/>
            <person name="Byrne K.P."/>
            <person name="Wolfe K.H."/>
        </authorList>
    </citation>
    <scope>NUCLEOTIDE SEQUENCE</scope>
    <source>
        <strain>Type strain:CBS 4309</strain>
    </source>
</reference>
<dbReference type="InParanoid" id="G0V9X7"/>
<dbReference type="OrthoDB" id="5364312at2759"/>
<proteinExistence type="predicted"/>
<dbReference type="AlphaFoldDB" id="G0V9X7"/>
<dbReference type="FunCoup" id="G0V9X7">
    <property type="interactions" value="29"/>
</dbReference>
<feature type="region of interest" description="Disordered" evidence="1">
    <location>
        <begin position="482"/>
        <end position="508"/>
    </location>
</feature>
<evidence type="ECO:0000313" key="2">
    <source>
        <dbReference type="EMBL" id="CCC68744.1"/>
    </source>
</evidence>
<reference evidence="2 3" key="1">
    <citation type="journal article" date="2011" name="Proc. Natl. Acad. Sci. U.S.A.">
        <title>Evolutionary erosion of yeast sex chromosomes by mating-type switching accidents.</title>
        <authorList>
            <person name="Gordon J.L."/>
            <person name="Armisen D."/>
            <person name="Proux-Wera E."/>
            <person name="Oheigeartaigh S.S."/>
            <person name="Byrne K.P."/>
            <person name="Wolfe K.H."/>
        </authorList>
    </citation>
    <scope>NUCLEOTIDE SEQUENCE [LARGE SCALE GENOMIC DNA]</scope>
    <source>
        <strain evidence="3">ATCC 76901 / BCRC 22586 / CBS 4309 / NBRC 1992 / NRRL Y-12630</strain>
    </source>
</reference>
<sequence>MDTSSSKGSPVIDNSQIFERNVEDPYILTKTTSSNLSRHASHTNLLLQRKTSTASNNTNYKPRYVSTSNLNALSPQYTNSSISTTNSLSQLTTTTTNNGDYVLPNHNSMDHHHNLENFVPPALDAGCSIVTDKDTNLDDIDMIYSKRPSTIGLNMALGRTRTNSLSPSNQANRRPSLASSSSEADLPTTSRNLRQTVSSSSPPSAHPRLLRFYSYVDMLSDENLNQNQNTNTNQMHSTNNVRPSLLSHYSSNSTYSPRLHLSPTSSVKTQFNNPFFNPIAATNSATTTNRAGPHRNSILLRRYSSGASNSPIETIDNTPMNTDKLMSLRKSLSSMNKNHHNRTQHSSSPNIMKNSKFHFDSSSSSEDLTSDDSDNEQQQQLQQPLDEDQQFKECIDGLTLEDDENNTDPLTSTHTILSQPFIPSRSGSNHQQEISPILVPQPHPGLQTLTSSPNTITTNDFSSTLYRPKTLSFSESLNHHHHHHQSLFPIQTTEDTTTTTTTSPHNDEFDENLQTEKLTDILRRRVNNASRNTNIIDGDHIDDCKGDITNSNSNSDSTITAINSNKS</sequence>
<keyword evidence="3" id="KW-1185">Reference proteome</keyword>
<feature type="compositionally biased region" description="Low complexity" evidence="1">
    <location>
        <begin position="224"/>
        <end position="240"/>
    </location>
</feature>
<organism evidence="2 3">
    <name type="scientific">Naumovozyma castellii</name>
    <name type="common">Yeast</name>
    <name type="synonym">Saccharomyces castellii</name>
    <dbReference type="NCBI Taxonomy" id="27288"/>
    <lineage>
        <taxon>Eukaryota</taxon>
        <taxon>Fungi</taxon>
        <taxon>Dikarya</taxon>
        <taxon>Ascomycota</taxon>
        <taxon>Saccharomycotina</taxon>
        <taxon>Saccharomycetes</taxon>
        <taxon>Saccharomycetales</taxon>
        <taxon>Saccharomycetaceae</taxon>
        <taxon>Naumovozyma</taxon>
    </lineage>
</organism>
<accession>G0V9X7</accession>
<feature type="region of interest" description="Disordered" evidence="1">
    <location>
        <begin position="160"/>
        <end position="205"/>
    </location>
</feature>
<dbReference type="RefSeq" id="XP_003675115.1">
    <property type="nucleotide sequence ID" value="XM_003675067.1"/>
</dbReference>
<feature type="region of interest" description="Disordered" evidence="1">
    <location>
        <begin position="419"/>
        <end position="461"/>
    </location>
</feature>
<name>G0V9X7_NAUCA</name>
<feature type="region of interest" description="Disordered" evidence="1">
    <location>
        <begin position="334"/>
        <end position="389"/>
    </location>
</feature>
<feature type="compositionally biased region" description="Polar residues" evidence="1">
    <location>
        <begin position="447"/>
        <end position="461"/>
    </location>
</feature>